<feature type="domain" description="Glycosyltransferase 2-like" evidence="9">
    <location>
        <begin position="16"/>
        <end position="167"/>
    </location>
</feature>
<evidence type="ECO:0000313" key="10">
    <source>
        <dbReference type="EMBL" id="RDH83374.1"/>
    </source>
</evidence>
<protein>
    <submittedName>
        <fullName evidence="10">Glycosyltransferase</fullName>
    </submittedName>
</protein>
<evidence type="ECO:0000256" key="8">
    <source>
        <dbReference type="SAM" id="Phobius"/>
    </source>
</evidence>
<dbReference type="Proteomes" id="UP000254771">
    <property type="component" value="Unassembled WGS sequence"/>
</dbReference>
<keyword evidence="4 8" id="KW-0812">Transmembrane</keyword>
<dbReference type="InterPro" id="IPR001173">
    <property type="entry name" value="Glyco_trans_2-like"/>
</dbReference>
<accession>A0A370DG76</accession>
<dbReference type="PANTHER" id="PTHR48090">
    <property type="entry name" value="UNDECAPRENYL-PHOSPHATE 4-DEOXY-4-FORMAMIDO-L-ARABINOSE TRANSFERASE-RELATED"/>
    <property type="match status" value="1"/>
</dbReference>
<feature type="transmembrane region" description="Helical" evidence="8">
    <location>
        <begin position="243"/>
        <end position="264"/>
    </location>
</feature>
<organism evidence="10 11">
    <name type="scientific">endosymbiont of Escarpia spicata</name>
    <dbReference type="NCBI Taxonomy" id="2200908"/>
    <lineage>
        <taxon>Bacteria</taxon>
        <taxon>Pseudomonadati</taxon>
        <taxon>Pseudomonadota</taxon>
        <taxon>Gammaproteobacteria</taxon>
        <taxon>sulfur-oxidizing symbionts</taxon>
    </lineage>
</organism>
<feature type="transmembrane region" description="Helical" evidence="8">
    <location>
        <begin position="270"/>
        <end position="297"/>
    </location>
</feature>
<evidence type="ECO:0000256" key="1">
    <source>
        <dbReference type="ARBA" id="ARBA00022475"/>
    </source>
</evidence>
<name>A0A370DG76_9GAMM</name>
<dbReference type="EMBL" id="QFXE01000020">
    <property type="protein sequence ID" value="RDH83374.1"/>
    <property type="molecule type" value="Genomic_DNA"/>
</dbReference>
<dbReference type="AlphaFoldDB" id="A0A370DG76"/>
<dbReference type="Gene3D" id="3.90.550.10">
    <property type="entry name" value="Spore Coat Polysaccharide Biosynthesis Protein SpsA, Chain A"/>
    <property type="match status" value="1"/>
</dbReference>
<dbReference type="CDD" id="cd04187">
    <property type="entry name" value="DPM1_like_bac"/>
    <property type="match status" value="1"/>
</dbReference>
<keyword evidence="1" id="KW-1003">Cell membrane</keyword>
<dbReference type="InterPro" id="IPR050256">
    <property type="entry name" value="Glycosyltransferase_2"/>
</dbReference>
<keyword evidence="7 8" id="KW-0472">Membrane</keyword>
<evidence type="ECO:0000256" key="2">
    <source>
        <dbReference type="ARBA" id="ARBA00022676"/>
    </source>
</evidence>
<sequence>MLKTPVSMTKISPHLSVVSPVYGCATILPALCAELAESLAAITEEYEIIFVNDASPDGAWEVIQQLAEADPRIRGVDLSRNFGQHAAIRAGLALARGDWVVVMDCDLQDQPAEIPKLYAKAMEGYEVVFGRRESRQDSTAKVLSARLYRKVLDYFTESNSDPAVANFGIYQRKVIEAFNGMQEQTRTLQLTIRWLGFHATSMNIEHAPRREGRSSYSYRRLLSMGLNIIVSESNKPLKLSISFGFFMAFSSLLYALYLVARYFLLDVSVAGWTSVIVSIYFVGGLLFANLGILGLYLGKVFDEAKSRPIYVVREVTWDYNRGLVGESDNGFS</sequence>
<evidence type="ECO:0000259" key="9">
    <source>
        <dbReference type="Pfam" id="PF00535"/>
    </source>
</evidence>
<evidence type="ECO:0000256" key="6">
    <source>
        <dbReference type="ARBA" id="ARBA00022989"/>
    </source>
</evidence>
<dbReference type="GO" id="GO:0009103">
    <property type="term" value="P:lipopolysaccharide biosynthetic process"/>
    <property type="evidence" value="ECO:0007669"/>
    <property type="project" value="UniProtKB-KW"/>
</dbReference>
<evidence type="ECO:0000256" key="3">
    <source>
        <dbReference type="ARBA" id="ARBA00022679"/>
    </source>
</evidence>
<evidence type="ECO:0000256" key="7">
    <source>
        <dbReference type="ARBA" id="ARBA00023136"/>
    </source>
</evidence>
<keyword evidence="6 8" id="KW-1133">Transmembrane helix</keyword>
<evidence type="ECO:0000256" key="4">
    <source>
        <dbReference type="ARBA" id="ARBA00022692"/>
    </source>
</evidence>
<dbReference type="GO" id="GO:0005886">
    <property type="term" value="C:plasma membrane"/>
    <property type="evidence" value="ECO:0007669"/>
    <property type="project" value="TreeGrafter"/>
</dbReference>
<keyword evidence="5" id="KW-0448">Lipopolysaccharide biosynthesis</keyword>
<dbReference type="PANTHER" id="PTHR48090:SF3">
    <property type="entry name" value="UNDECAPRENYL-PHOSPHATE 4-DEOXY-4-FORMAMIDO-L-ARABINOSE TRANSFERASE"/>
    <property type="match status" value="1"/>
</dbReference>
<keyword evidence="2" id="KW-0328">Glycosyltransferase</keyword>
<reference evidence="10 11" key="1">
    <citation type="journal article" date="2018" name="ISME J.">
        <title>Endosymbiont genomes yield clues of tubeworm success.</title>
        <authorList>
            <person name="Li Y."/>
            <person name="Liles M.R."/>
            <person name="Halanych K.M."/>
        </authorList>
    </citation>
    <scope>NUCLEOTIDE SEQUENCE [LARGE SCALE GENOMIC DNA]</scope>
    <source>
        <strain evidence="10">A1462</strain>
    </source>
</reference>
<proteinExistence type="predicted"/>
<dbReference type="SUPFAM" id="SSF53448">
    <property type="entry name" value="Nucleotide-diphospho-sugar transferases"/>
    <property type="match status" value="1"/>
</dbReference>
<comment type="caution">
    <text evidence="10">The sequence shown here is derived from an EMBL/GenBank/DDBJ whole genome shotgun (WGS) entry which is preliminary data.</text>
</comment>
<evidence type="ECO:0000313" key="11">
    <source>
        <dbReference type="Proteomes" id="UP000254771"/>
    </source>
</evidence>
<dbReference type="InterPro" id="IPR029044">
    <property type="entry name" value="Nucleotide-diphossugar_trans"/>
</dbReference>
<keyword evidence="11" id="KW-1185">Reference proteome</keyword>
<dbReference type="GO" id="GO:0016757">
    <property type="term" value="F:glycosyltransferase activity"/>
    <property type="evidence" value="ECO:0007669"/>
    <property type="project" value="UniProtKB-KW"/>
</dbReference>
<gene>
    <name evidence="10" type="ORF">DIZ78_15385</name>
</gene>
<keyword evidence="3" id="KW-0808">Transferase</keyword>
<dbReference type="Pfam" id="PF00535">
    <property type="entry name" value="Glycos_transf_2"/>
    <property type="match status" value="1"/>
</dbReference>
<evidence type="ECO:0000256" key="5">
    <source>
        <dbReference type="ARBA" id="ARBA00022985"/>
    </source>
</evidence>